<accession>A0A9P4R7H8</accession>
<protein>
    <submittedName>
        <fullName evidence="2">Uncharacterized protein</fullName>
    </submittedName>
</protein>
<proteinExistence type="predicted"/>
<gene>
    <name evidence="2" type="ORF">EJ04DRAFT_60399</name>
</gene>
<sequence>MASSEVSWQSAFWTIPPLAINAMMQPSGRVCSYDPTLRTYLRSSPIVCAFDTLCILIRYVLYISHLRSPYLAAKRLMGVRRKDLAAAEHGGLQQLETSGFLRCFLFVFGVLPQTIKLVACKGLPWTQAWGLFYLSAFIMVEMMDMLARFTNDDIDISEGNPLETSDEWLAFFDLGCGAIAIFLQLLVLAWVDLAGTPPDPILSRRWEFRLIRLSAHFVVVFIYLPFIVSGDDDPVRALRRRNRSLLLSTLLIFIVLTILHGLNYRFSQMYFLWSIILTMLAWSLHSFAVMRKHFLLCGEEGSGTKNVLVFDFFCRILAFSLFWYVQYYKPEGTLKPAWADYLG</sequence>
<dbReference type="EMBL" id="ML996110">
    <property type="protein sequence ID" value="KAF2738248.1"/>
    <property type="molecule type" value="Genomic_DNA"/>
</dbReference>
<feature type="transmembrane region" description="Helical" evidence="1">
    <location>
        <begin position="269"/>
        <end position="287"/>
    </location>
</feature>
<dbReference type="OrthoDB" id="3789878at2759"/>
<feature type="transmembrane region" description="Helical" evidence="1">
    <location>
        <begin position="169"/>
        <end position="190"/>
    </location>
</feature>
<evidence type="ECO:0000313" key="2">
    <source>
        <dbReference type="EMBL" id="KAF2738248.1"/>
    </source>
</evidence>
<keyword evidence="1" id="KW-0812">Transmembrane</keyword>
<feature type="transmembrane region" description="Helical" evidence="1">
    <location>
        <begin position="131"/>
        <end position="149"/>
    </location>
</feature>
<feature type="transmembrane region" description="Helical" evidence="1">
    <location>
        <begin position="307"/>
        <end position="325"/>
    </location>
</feature>
<organism evidence="2 3">
    <name type="scientific">Polyplosphaeria fusca</name>
    <dbReference type="NCBI Taxonomy" id="682080"/>
    <lineage>
        <taxon>Eukaryota</taxon>
        <taxon>Fungi</taxon>
        <taxon>Dikarya</taxon>
        <taxon>Ascomycota</taxon>
        <taxon>Pezizomycotina</taxon>
        <taxon>Dothideomycetes</taxon>
        <taxon>Pleosporomycetidae</taxon>
        <taxon>Pleosporales</taxon>
        <taxon>Tetraplosphaeriaceae</taxon>
        <taxon>Polyplosphaeria</taxon>
    </lineage>
</organism>
<keyword evidence="3" id="KW-1185">Reference proteome</keyword>
<feature type="transmembrane region" description="Helical" evidence="1">
    <location>
        <begin position="45"/>
        <end position="64"/>
    </location>
</feature>
<keyword evidence="1" id="KW-1133">Transmembrane helix</keyword>
<feature type="transmembrane region" description="Helical" evidence="1">
    <location>
        <begin position="210"/>
        <end position="228"/>
    </location>
</feature>
<feature type="transmembrane region" description="Helical" evidence="1">
    <location>
        <begin position="244"/>
        <end position="262"/>
    </location>
</feature>
<evidence type="ECO:0000313" key="3">
    <source>
        <dbReference type="Proteomes" id="UP000799444"/>
    </source>
</evidence>
<reference evidence="2" key="1">
    <citation type="journal article" date="2020" name="Stud. Mycol.">
        <title>101 Dothideomycetes genomes: a test case for predicting lifestyles and emergence of pathogens.</title>
        <authorList>
            <person name="Haridas S."/>
            <person name="Albert R."/>
            <person name="Binder M."/>
            <person name="Bloem J."/>
            <person name="Labutti K."/>
            <person name="Salamov A."/>
            <person name="Andreopoulos B."/>
            <person name="Baker S."/>
            <person name="Barry K."/>
            <person name="Bills G."/>
            <person name="Bluhm B."/>
            <person name="Cannon C."/>
            <person name="Castanera R."/>
            <person name="Culley D."/>
            <person name="Daum C."/>
            <person name="Ezra D."/>
            <person name="Gonzalez J."/>
            <person name="Henrissat B."/>
            <person name="Kuo A."/>
            <person name="Liang C."/>
            <person name="Lipzen A."/>
            <person name="Lutzoni F."/>
            <person name="Magnuson J."/>
            <person name="Mondo S."/>
            <person name="Nolan M."/>
            <person name="Ohm R."/>
            <person name="Pangilinan J."/>
            <person name="Park H.-J."/>
            <person name="Ramirez L."/>
            <person name="Alfaro M."/>
            <person name="Sun H."/>
            <person name="Tritt A."/>
            <person name="Yoshinaga Y."/>
            <person name="Zwiers L.-H."/>
            <person name="Turgeon B."/>
            <person name="Goodwin S."/>
            <person name="Spatafora J."/>
            <person name="Crous P."/>
            <person name="Grigoriev I."/>
        </authorList>
    </citation>
    <scope>NUCLEOTIDE SEQUENCE</scope>
    <source>
        <strain evidence="2">CBS 125425</strain>
    </source>
</reference>
<evidence type="ECO:0000256" key="1">
    <source>
        <dbReference type="SAM" id="Phobius"/>
    </source>
</evidence>
<feature type="transmembrane region" description="Helical" evidence="1">
    <location>
        <begin position="99"/>
        <end position="119"/>
    </location>
</feature>
<keyword evidence="1" id="KW-0472">Membrane</keyword>
<name>A0A9P4R7H8_9PLEO</name>
<dbReference type="Proteomes" id="UP000799444">
    <property type="component" value="Unassembled WGS sequence"/>
</dbReference>
<comment type="caution">
    <text evidence="2">The sequence shown here is derived from an EMBL/GenBank/DDBJ whole genome shotgun (WGS) entry which is preliminary data.</text>
</comment>
<dbReference type="AlphaFoldDB" id="A0A9P4R7H8"/>